<evidence type="ECO:0000313" key="1">
    <source>
        <dbReference type="EMBL" id="KFD47875.1"/>
    </source>
</evidence>
<accession>A0A085LSC9</accession>
<dbReference type="EMBL" id="KL363311">
    <property type="protein sequence ID" value="KFD47875.1"/>
    <property type="molecule type" value="Genomic_DNA"/>
</dbReference>
<protein>
    <submittedName>
        <fullName evidence="1">Uncharacterized protein</fullName>
    </submittedName>
</protein>
<keyword evidence="2" id="KW-1185">Reference proteome</keyword>
<proteinExistence type="predicted"/>
<gene>
    <name evidence="1" type="ORF">M513_11228</name>
</gene>
<name>A0A085LSC9_9BILA</name>
<dbReference type="AlphaFoldDB" id="A0A085LSC9"/>
<dbReference type="Proteomes" id="UP000030764">
    <property type="component" value="Unassembled WGS sequence"/>
</dbReference>
<reference evidence="1 2" key="1">
    <citation type="journal article" date="2014" name="Nat. Genet.">
        <title>Genome and transcriptome of the porcine whipworm Trichuris suis.</title>
        <authorList>
            <person name="Jex A.R."/>
            <person name="Nejsum P."/>
            <person name="Schwarz E.M."/>
            <person name="Hu L."/>
            <person name="Young N.D."/>
            <person name="Hall R.S."/>
            <person name="Korhonen P.K."/>
            <person name="Liao S."/>
            <person name="Thamsborg S."/>
            <person name="Xia J."/>
            <person name="Xu P."/>
            <person name="Wang S."/>
            <person name="Scheerlinck J.P."/>
            <person name="Hofmann A."/>
            <person name="Sternberg P.W."/>
            <person name="Wang J."/>
            <person name="Gasser R.B."/>
        </authorList>
    </citation>
    <scope>NUCLEOTIDE SEQUENCE [LARGE SCALE GENOMIC DNA]</scope>
    <source>
        <strain evidence="1">DCEP-RM93M</strain>
    </source>
</reference>
<sequence length="60" mass="6799">MFHWKGHNWAQLDGVVQEIRPSAEADCCNGQHVLPRQRLLGLCPLQRKGDTRFVIAQEGS</sequence>
<evidence type="ECO:0000313" key="2">
    <source>
        <dbReference type="Proteomes" id="UP000030764"/>
    </source>
</evidence>
<organism evidence="1 2">
    <name type="scientific">Trichuris suis</name>
    <name type="common">pig whipworm</name>
    <dbReference type="NCBI Taxonomy" id="68888"/>
    <lineage>
        <taxon>Eukaryota</taxon>
        <taxon>Metazoa</taxon>
        <taxon>Ecdysozoa</taxon>
        <taxon>Nematoda</taxon>
        <taxon>Enoplea</taxon>
        <taxon>Dorylaimia</taxon>
        <taxon>Trichinellida</taxon>
        <taxon>Trichuridae</taxon>
        <taxon>Trichuris</taxon>
    </lineage>
</organism>